<sequence>MNQTATTTPQPSLMAAVDLGSNSFHLVIARDLAGDLQLLHREKQKVQLAEGLNEDLVLSEAAIERGLAVLRQFAETLSGIPADAVRVIATYTLRRASNSQTFLRRARSCFPYPIEIISGQEEARYIYQGVAHFEHAAEHRLVMDIGGGSTEFALGQGFEVLRLSSRNMGCVSYGQTFFPGGKLSAKRFARAILQAEQELESIADGFKKTGWQQALGTSGSVKVLRDILQQQLHTDGVLRLADLQALKALLLAAGHTQQLQLAGLSEDRKALVAPALCIAIAAFQMLDIAAMQYCEAALREGVLNEMRQRRYQQDIRQSTIDSLQQRYQVDQAHSQRLQHTARQLLRQASTGASLPSEAQQLVLWACQVVEIGLQINSSGIQKHSAYILQHANLPGFNQEQQQVLAWLVRYHRSKLKGFSLPALYLYPPEQLMPLLVLLRLTVLLNQKRRDDWLPEFSLMTDSHSIVLNLPHDWLQQQPLLLADLQQEASWLRKLGVLLQLPELMEDTTDV</sequence>
<evidence type="ECO:0000313" key="5">
    <source>
        <dbReference type="Proteomes" id="UP001236258"/>
    </source>
</evidence>
<evidence type="ECO:0000259" key="3">
    <source>
        <dbReference type="Pfam" id="PF21447"/>
    </source>
</evidence>
<proteinExistence type="predicted"/>
<evidence type="ECO:0000259" key="2">
    <source>
        <dbReference type="Pfam" id="PF02541"/>
    </source>
</evidence>
<feature type="domain" description="Ppx/GppA phosphatase N-terminal" evidence="2">
    <location>
        <begin position="27"/>
        <end position="307"/>
    </location>
</feature>
<dbReference type="InterPro" id="IPR030673">
    <property type="entry name" value="PyroPPase_GppA_Ppx"/>
</dbReference>
<comment type="caution">
    <text evidence="4">The sequence shown here is derived from an EMBL/GenBank/DDBJ whole genome shotgun (WGS) entry which is preliminary data.</text>
</comment>
<protein>
    <submittedName>
        <fullName evidence="4">Exopolyphosphatase</fullName>
    </submittedName>
</protein>
<dbReference type="Pfam" id="PF21447">
    <property type="entry name" value="Ppx-GppA_III"/>
    <property type="match status" value="1"/>
</dbReference>
<dbReference type="PIRSF" id="PIRSF001267">
    <property type="entry name" value="Pyrophosphatase_GppA_Ppx"/>
    <property type="match status" value="1"/>
</dbReference>
<dbReference type="RefSeq" id="WP_305945344.1">
    <property type="nucleotide sequence ID" value="NZ_JAUZVY010000003.1"/>
</dbReference>
<dbReference type="Pfam" id="PF02541">
    <property type="entry name" value="Ppx-GppA"/>
    <property type="match status" value="1"/>
</dbReference>
<keyword evidence="5" id="KW-1185">Reference proteome</keyword>
<dbReference type="PANTHER" id="PTHR30005:SF14">
    <property type="entry name" value="EXOPOLYPHOSPHATASE"/>
    <property type="match status" value="1"/>
</dbReference>
<dbReference type="InterPro" id="IPR043129">
    <property type="entry name" value="ATPase_NBD"/>
</dbReference>
<evidence type="ECO:0000313" key="4">
    <source>
        <dbReference type="EMBL" id="MDP4529251.1"/>
    </source>
</evidence>
<keyword evidence="1" id="KW-0378">Hydrolase</keyword>
<dbReference type="InterPro" id="IPR048950">
    <property type="entry name" value="Ppx_GppA_C"/>
</dbReference>
<reference evidence="4 5" key="1">
    <citation type="submission" date="2023-08" db="EMBL/GenBank/DDBJ databases">
        <authorList>
            <person name="Joshi A."/>
            <person name="Thite S."/>
        </authorList>
    </citation>
    <scope>NUCLEOTIDE SEQUENCE [LARGE SCALE GENOMIC DNA]</scope>
    <source>
        <strain evidence="4 5">1E1</strain>
    </source>
</reference>
<name>A0ABT9GQK1_9GAMM</name>
<accession>A0ABT9GQK1</accession>
<evidence type="ECO:0000256" key="1">
    <source>
        <dbReference type="ARBA" id="ARBA00022801"/>
    </source>
</evidence>
<dbReference type="Proteomes" id="UP001236258">
    <property type="component" value="Unassembled WGS sequence"/>
</dbReference>
<dbReference type="SUPFAM" id="SSF109604">
    <property type="entry name" value="HD-domain/PDEase-like"/>
    <property type="match status" value="1"/>
</dbReference>
<dbReference type="InterPro" id="IPR050273">
    <property type="entry name" value="GppA/Ppx_hydrolase"/>
</dbReference>
<dbReference type="SUPFAM" id="SSF53067">
    <property type="entry name" value="Actin-like ATPase domain"/>
    <property type="match status" value="2"/>
</dbReference>
<organism evidence="4 5">
    <name type="scientific">Alkalimonas delamerensis</name>
    <dbReference type="NCBI Taxonomy" id="265981"/>
    <lineage>
        <taxon>Bacteria</taxon>
        <taxon>Pseudomonadati</taxon>
        <taxon>Pseudomonadota</taxon>
        <taxon>Gammaproteobacteria</taxon>
        <taxon>Alkalimonas</taxon>
    </lineage>
</organism>
<dbReference type="EMBL" id="JAUZVY010000003">
    <property type="protein sequence ID" value="MDP4529251.1"/>
    <property type="molecule type" value="Genomic_DNA"/>
</dbReference>
<dbReference type="Gene3D" id="1.10.3210.10">
    <property type="entry name" value="Hypothetical protein af1432"/>
    <property type="match status" value="1"/>
</dbReference>
<dbReference type="InterPro" id="IPR003695">
    <property type="entry name" value="Ppx_GppA_N"/>
</dbReference>
<feature type="domain" description="Ppx/GppA phosphatase C-terminal" evidence="3">
    <location>
        <begin position="315"/>
        <end position="487"/>
    </location>
</feature>
<dbReference type="PANTHER" id="PTHR30005">
    <property type="entry name" value="EXOPOLYPHOSPHATASE"/>
    <property type="match status" value="1"/>
</dbReference>
<dbReference type="Gene3D" id="3.30.420.40">
    <property type="match status" value="1"/>
</dbReference>
<gene>
    <name evidence="4" type="ORF">Q3O59_09425</name>
</gene>
<dbReference type="Gene3D" id="3.30.420.150">
    <property type="entry name" value="Exopolyphosphatase. Domain 2"/>
    <property type="match status" value="1"/>
</dbReference>